<feature type="region of interest" description="Disordered" evidence="1">
    <location>
        <begin position="16"/>
        <end position="49"/>
    </location>
</feature>
<evidence type="ECO:0000313" key="3">
    <source>
        <dbReference type="EMBL" id="NEN79768.1"/>
    </source>
</evidence>
<name>A0A6P0HM68_9ACTN</name>
<feature type="domain" description="DUF6318" evidence="2">
    <location>
        <begin position="50"/>
        <end position="117"/>
    </location>
</feature>
<dbReference type="InterPro" id="IPR046281">
    <property type="entry name" value="DUF6318"/>
</dbReference>
<keyword evidence="4" id="KW-1185">Reference proteome</keyword>
<proteinExistence type="predicted"/>
<comment type="caution">
    <text evidence="3">The sequence shown here is derived from an EMBL/GenBank/DDBJ whole genome shotgun (WGS) entry which is preliminary data.</text>
</comment>
<gene>
    <name evidence="3" type="ORF">G3T38_15955</name>
</gene>
<dbReference type="EMBL" id="JAAGXA010000011">
    <property type="protein sequence ID" value="NEN79768.1"/>
    <property type="molecule type" value="Genomic_DNA"/>
</dbReference>
<evidence type="ECO:0000313" key="4">
    <source>
        <dbReference type="Proteomes" id="UP000468687"/>
    </source>
</evidence>
<evidence type="ECO:0000259" key="2">
    <source>
        <dbReference type="Pfam" id="PF19843"/>
    </source>
</evidence>
<reference evidence="3 4" key="1">
    <citation type="journal article" date="2014" name="Int. J. Syst. Evol. Microbiol.">
        <title>Nocardioides zeae sp. nov., isolated from the stem of Zea mays.</title>
        <authorList>
            <person name="Glaeser S.P."/>
            <person name="McInroy J.A."/>
            <person name="Busse H.J."/>
            <person name="Kampfer P."/>
        </authorList>
    </citation>
    <scope>NUCLEOTIDE SEQUENCE [LARGE SCALE GENOMIC DNA]</scope>
    <source>
        <strain evidence="3 4">JCM 30728</strain>
    </source>
</reference>
<feature type="compositionally biased region" description="Low complexity" evidence="1">
    <location>
        <begin position="22"/>
        <end position="37"/>
    </location>
</feature>
<sequence>MVGLVVGTSLLVACSDAGGEAEGPPSSTPSSSSSVSSGPGGGESSSAPVVPVLPEAARGDDDAAAVAFVEHWVELVNYALVTGDTAPARQSAPGCSTCEAVLDDIESTFGQQEPGQWELLTSQPFAPQGEDQATTDRVVVAEINTNEDREGATGELTCGLVQSGGGWAVAWLDAEEL</sequence>
<dbReference type="AlphaFoldDB" id="A0A6P0HM68"/>
<dbReference type="RefSeq" id="WP_163773306.1">
    <property type="nucleotide sequence ID" value="NZ_JAAGXA010000011.1"/>
</dbReference>
<dbReference type="Proteomes" id="UP000468687">
    <property type="component" value="Unassembled WGS sequence"/>
</dbReference>
<organism evidence="3 4">
    <name type="scientific">Nocardioides zeae</name>
    <dbReference type="NCBI Taxonomy" id="1457234"/>
    <lineage>
        <taxon>Bacteria</taxon>
        <taxon>Bacillati</taxon>
        <taxon>Actinomycetota</taxon>
        <taxon>Actinomycetes</taxon>
        <taxon>Propionibacteriales</taxon>
        <taxon>Nocardioidaceae</taxon>
        <taxon>Nocardioides</taxon>
    </lineage>
</organism>
<dbReference type="Pfam" id="PF19843">
    <property type="entry name" value="DUF6318"/>
    <property type="match status" value="1"/>
</dbReference>
<accession>A0A6P0HM68</accession>
<protein>
    <recommendedName>
        <fullName evidence="2">DUF6318 domain-containing protein</fullName>
    </recommendedName>
</protein>
<evidence type="ECO:0000256" key="1">
    <source>
        <dbReference type="SAM" id="MobiDB-lite"/>
    </source>
</evidence>